<dbReference type="Pfam" id="PF20183">
    <property type="entry name" value="DUF6546"/>
    <property type="match status" value="1"/>
</dbReference>
<dbReference type="STRING" id="254877.A0A1V6U2X8"/>
<dbReference type="SUPFAM" id="SSF81383">
    <property type="entry name" value="F-box domain"/>
    <property type="match status" value="1"/>
</dbReference>
<dbReference type="PROSITE" id="PS51257">
    <property type="entry name" value="PROKAR_LIPOPROTEIN"/>
    <property type="match status" value="1"/>
</dbReference>
<feature type="domain" description="F-box" evidence="1">
    <location>
        <begin position="4"/>
        <end position="36"/>
    </location>
</feature>
<dbReference type="Proteomes" id="UP000191342">
    <property type="component" value="Unassembled WGS sequence"/>
</dbReference>
<gene>
    <name evidence="3" type="ORF">PENFLA_c001G01332</name>
</gene>
<reference evidence="4" key="1">
    <citation type="journal article" date="2017" name="Nat. Microbiol.">
        <title>Global analysis of biosynthetic gene clusters reveals vast potential of secondary metabolite production in Penicillium species.</title>
        <authorList>
            <person name="Nielsen J.C."/>
            <person name="Grijseels S."/>
            <person name="Prigent S."/>
            <person name="Ji B."/>
            <person name="Dainat J."/>
            <person name="Nielsen K.F."/>
            <person name="Frisvad J.C."/>
            <person name="Workman M."/>
            <person name="Nielsen J."/>
        </authorList>
    </citation>
    <scope>NUCLEOTIDE SEQUENCE [LARGE SCALE GENOMIC DNA]</scope>
    <source>
        <strain evidence="4">IBT 14082</strain>
    </source>
</reference>
<dbReference type="InterPro" id="IPR046676">
    <property type="entry name" value="DUF6546"/>
</dbReference>
<dbReference type="AlphaFoldDB" id="A0A1V6U2X8"/>
<evidence type="ECO:0000259" key="1">
    <source>
        <dbReference type="Pfam" id="PF12937"/>
    </source>
</evidence>
<dbReference type="Pfam" id="PF12937">
    <property type="entry name" value="F-box-like"/>
    <property type="match status" value="1"/>
</dbReference>
<proteinExistence type="predicted"/>
<dbReference type="OrthoDB" id="4802432at2759"/>
<accession>A0A1V6U2X8</accession>
<organism evidence="3 4">
    <name type="scientific">Penicillium flavigenum</name>
    <dbReference type="NCBI Taxonomy" id="254877"/>
    <lineage>
        <taxon>Eukaryota</taxon>
        <taxon>Fungi</taxon>
        <taxon>Dikarya</taxon>
        <taxon>Ascomycota</taxon>
        <taxon>Pezizomycotina</taxon>
        <taxon>Eurotiomycetes</taxon>
        <taxon>Eurotiomycetidae</taxon>
        <taxon>Eurotiales</taxon>
        <taxon>Aspergillaceae</taxon>
        <taxon>Penicillium</taxon>
    </lineage>
</organism>
<feature type="domain" description="DUF6546" evidence="2">
    <location>
        <begin position="336"/>
        <end position="425"/>
    </location>
</feature>
<name>A0A1V6U2X8_9EURO</name>
<protein>
    <submittedName>
        <fullName evidence="3">Uncharacterized protein</fullName>
    </submittedName>
</protein>
<dbReference type="InterPro" id="IPR036047">
    <property type="entry name" value="F-box-like_dom_sf"/>
</dbReference>
<sequence>MARSLPLETLQEIFSYQSGHLASCACVCRQWQVAAERFTFADLHISSADLEDFRQMFPVSNSAGRRFHLRSVHFKVVIPKYSIAARGQYENQDDRDSNNNAFTRAITSLFEILSSWPEYDRYMLLQIYVRSPSDWQAEPDWTIRRARFERGRAFPEEELLQRRYQDSYLQLMGKIALPDVKCITSLDVMGCENFRNIAPEAVSEMVVHLPRLQTVTATLRDKARNGTEMGDSLGDFPRVAAHWPSSLRHLRLRYEPRQRYGEDYSPHSPPGPNSRSLALHQMTQQLESVDLTETTIGPDLFWSVDANNITPFWPNLIKLTIMYSNNSASRDHSADLTDEQLRTALKGKDLDELSLAAGRAAQYMPRLQSMEMDISLPSVPTAHYYFIYIATLGKVTWAVTSQFSVSKKAQQTWGVAAKRHGNSLPSVEVCDMDTYSSDSTDDQQSPFNRLMSRDLDELGLAAGRATQYMHRLNSMNIVVGVPSAPTSHDYFSYNANFDTAS</sequence>
<comment type="caution">
    <text evidence="3">The sequence shown here is derived from an EMBL/GenBank/DDBJ whole genome shotgun (WGS) entry which is preliminary data.</text>
</comment>
<keyword evidence="4" id="KW-1185">Reference proteome</keyword>
<dbReference type="InterPro" id="IPR001810">
    <property type="entry name" value="F-box_dom"/>
</dbReference>
<dbReference type="EMBL" id="MLQL01000001">
    <property type="protein sequence ID" value="OQE32881.1"/>
    <property type="molecule type" value="Genomic_DNA"/>
</dbReference>
<evidence type="ECO:0000313" key="4">
    <source>
        <dbReference type="Proteomes" id="UP000191342"/>
    </source>
</evidence>
<evidence type="ECO:0000259" key="2">
    <source>
        <dbReference type="Pfam" id="PF20183"/>
    </source>
</evidence>
<evidence type="ECO:0000313" key="3">
    <source>
        <dbReference type="EMBL" id="OQE32881.1"/>
    </source>
</evidence>